<evidence type="ECO:0000313" key="2">
    <source>
        <dbReference type="EMBL" id="PTI29858.1"/>
    </source>
</evidence>
<dbReference type="PANTHER" id="PTHR43236:SF2">
    <property type="entry name" value="BLL0069 PROTEIN"/>
    <property type="match status" value="1"/>
</dbReference>
<dbReference type="InterPro" id="IPR052345">
    <property type="entry name" value="Rad_response_metalloprotease"/>
</dbReference>
<name>A0A2T4PU03_9STAP</name>
<feature type="domain" description="IrrE N-terminal-like" evidence="1">
    <location>
        <begin position="188"/>
        <end position="280"/>
    </location>
</feature>
<proteinExistence type="predicted"/>
<dbReference type="EMBL" id="PZFK01000010">
    <property type="protein sequence ID" value="PTI29858.1"/>
    <property type="molecule type" value="Genomic_DNA"/>
</dbReference>
<protein>
    <submittedName>
        <fullName evidence="2">Peptidase</fullName>
    </submittedName>
</protein>
<dbReference type="AlphaFoldDB" id="A0A2T4PU03"/>
<accession>A0A2T4PU03</accession>
<dbReference type="Pfam" id="PF06114">
    <property type="entry name" value="Peptidase_M78"/>
    <property type="match status" value="1"/>
</dbReference>
<dbReference type="STRING" id="1167632.GCA_000286335_00406"/>
<dbReference type="RefSeq" id="WP_107556966.1">
    <property type="nucleotide sequence ID" value="NZ_PZFK01000010.1"/>
</dbReference>
<sequence length="381" mass="44550">MSVELEVNNKVLSRYIQNSNTPIEAISKRVKSIDDILDGKKNPTFNQLSTISKMINIPTGLLILDDYIEPYEEKLDFRTVNSSDIEEMSSELKDTIKEMRVKQDFLKEEVGNQIDFINKFSINDNYQFVADEIRNYLKISINYYENIRNNPFDYFRKKISEMGVFIFLNGKYKDNTHRNLDINEFRGFVLSDKKAPIIFINQKDTKKGQLFTLVHELVHLFIGYDEIYNIHEIDNNKVDKVEAFVNKVASEILVPSKIFKEVGNKSLDELTKIFPVSKYVLIRRKYDLSFITHKSYSEQVKALQEAYQEIKSADRAKGGNYRNNLNFRMDRNFFNYVENAVKSDKISYTDAFEILGVGYKGYKILEGDNTLKVLNEFRCVV</sequence>
<reference evidence="2 3" key="1">
    <citation type="journal article" date="2016" name="Front. Microbiol.">
        <title>Comprehensive Phylogenetic Analysis of Bovine Non-aureus Staphylococci Species Based on Whole-Genome Sequencing.</title>
        <authorList>
            <person name="Naushad S."/>
            <person name="Barkema H.W."/>
            <person name="Luby C."/>
            <person name="Condas L.A."/>
            <person name="Nobrega D.B."/>
            <person name="Carson D.A."/>
            <person name="De Buck J."/>
        </authorList>
    </citation>
    <scope>NUCLEOTIDE SEQUENCE [LARGE SCALE GENOMIC DNA]</scope>
    <source>
        <strain evidence="2 3">SNUC 2204</strain>
    </source>
</reference>
<evidence type="ECO:0000259" key="1">
    <source>
        <dbReference type="Pfam" id="PF06114"/>
    </source>
</evidence>
<dbReference type="PANTHER" id="PTHR43236">
    <property type="entry name" value="ANTITOXIN HIGA1"/>
    <property type="match status" value="1"/>
</dbReference>
<organism evidence="2 3">
    <name type="scientific">Mammaliicoccus vitulinus</name>
    <dbReference type="NCBI Taxonomy" id="71237"/>
    <lineage>
        <taxon>Bacteria</taxon>
        <taxon>Bacillati</taxon>
        <taxon>Bacillota</taxon>
        <taxon>Bacilli</taxon>
        <taxon>Bacillales</taxon>
        <taxon>Staphylococcaceae</taxon>
        <taxon>Mammaliicoccus</taxon>
    </lineage>
</organism>
<evidence type="ECO:0000313" key="3">
    <source>
        <dbReference type="Proteomes" id="UP000241209"/>
    </source>
</evidence>
<comment type="caution">
    <text evidence="2">The sequence shown here is derived from an EMBL/GenBank/DDBJ whole genome shotgun (WGS) entry which is preliminary data.</text>
</comment>
<dbReference type="InterPro" id="IPR010359">
    <property type="entry name" value="IrrE_HExxH"/>
</dbReference>
<gene>
    <name evidence="2" type="ORF">BU072_06440</name>
</gene>
<dbReference type="Gene3D" id="1.10.10.2910">
    <property type="match status" value="1"/>
</dbReference>
<dbReference type="Proteomes" id="UP000241209">
    <property type="component" value="Unassembled WGS sequence"/>
</dbReference>